<evidence type="ECO:0000313" key="3">
    <source>
        <dbReference type="Proteomes" id="UP000799421"/>
    </source>
</evidence>
<evidence type="ECO:0000313" key="2">
    <source>
        <dbReference type="EMBL" id="KAF2862553.1"/>
    </source>
</evidence>
<sequence>MICTESPSIDKPPRDGSVIPAPNFTGRIPDIAEFNGEESNVVLFVTDISLTCTSYPAALPTEQDKLRYLMKKEF</sequence>
<feature type="region of interest" description="Disordered" evidence="1">
    <location>
        <begin position="1"/>
        <end position="22"/>
    </location>
</feature>
<reference evidence="2" key="1">
    <citation type="journal article" date="2020" name="Stud. Mycol.">
        <title>101 Dothideomycetes genomes: a test case for predicting lifestyles and emergence of pathogens.</title>
        <authorList>
            <person name="Haridas S."/>
            <person name="Albert R."/>
            <person name="Binder M."/>
            <person name="Bloem J."/>
            <person name="Labutti K."/>
            <person name="Salamov A."/>
            <person name="Andreopoulos B."/>
            <person name="Baker S."/>
            <person name="Barry K."/>
            <person name="Bills G."/>
            <person name="Bluhm B."/>
            <person name="Cannon C."/>
            <person name="Castanera R."/>
            <person name="Culley D."/>
            <person name="Daum C."/>
            <person name="Ezra D."/>
            <person name="Gonzalez J."/>
            <person name="Henrissat B."/>
            <person name="Kuo A."/>
            <person name="Liang C."/>
            <person name="Lipzen A."/>
            <person name="Lutzoni F."/>
            <person name="Magnuson J."/>
            <person name="Mondo S."/>
            <person name="Nolan M."/>
            <person name="Ohm R."/>
            <person name="Pangilinan J."/>
            <person name="Park H.-J."/>
            <person name="Ramirez L."/>
            <person name="Alfaro M."/>
            <person name="Sun H."/>
            <person name="Tritt A."/>
            <person name="Yoshinaga Y."/>
            <person name="Zwiers L.-H."/>
            <person name="Turgeon B."/>
            <person name="Goodwin S."/>
            <person name="Spatafora J."/>
            <person name="Crous P."/>
            <person name="Grigoriev I."/>
        </authorList>
    </citation>
    <scope>NUCLEOTIDE SEQUENCE</scope>
    <source>
        <strain evidence="2">CBS 480.64</strain>
    </source>
</reference>
<proteinExistence type="predicted"/>
<dbReference type="EMBL" id="MU005965">
    <property type="protein sequence ID" value="KAF2862553.1"/>
    <property type="molecule type" value="Genomic_DNA"/>
</dbReference>
<gene>
    <name evidence="2" type="ORF">K470DRAFT_255837</name>
</gene>
<dbReference type="Proteomes" id="UP000799421">
    <property type="component" value="Unassembled WGS sequence"/>
</dbReference>
<name>A0A6A7C597_9PEZI</name>
<dbReference type="AlphaFoldDB" id="A0A6A7C597"/>
<accession>A0A6A7C597</accession>
<evidence type="ECO:0000256" key="1">
    <source>
        <dbReference type="SAM" id="MobiDB-lite"/>
    </source>
</evidence>
<keyword evidence="3" id="KW-1185">Reference proteome</keyword>
<organism evidence="2 3">
    <name type="scientific">Piedraia hortae CBS 480.64</name>
    <dbReference type="NCBI Taxonomy" id="1314780"/>
    <lineage>
        <taxon>Eukaryota</taxon>
        <taxon>Fungi</taxon>
        <taxon>Dikarya</taxon>
        <taxon>Ascomycota</taxon>
        <taxon>Pezizomycotina</taxon>
        <taxon>Dothideomycetes</taxon>
        <taxon>Dothideomycetidae</taxon>
        <taxon>Capnodiales</taxon>
        <taxon>Piedraiaceae</taxon>
        <taxon>Piedraia</taxon>
    </lineage>
</organism>
<protein>
    <submittedName>
        <fullName evidence="2">Uncharacterized protein</fullName>
    </submittedName>
</protein>